<name>A0A316J5F0_9HYPH</name>
<gene>
    <name evidence="2" type="primary">napE</name>
    <name evidence="2" type="ORF">DKP76_16705</name>
</gene>
<keyword evidence="3" id="KW-1185">Reference proteome</keyword>
<dbReference type="Pfam" id="PF06796">
    <property type="entry name" value="NapE"/>
    <property type="match status" value="1"/>
</dbReference>
<protein>
    <submittedName>
        <fullName evidence="2">Periplasmic nitrate reductase, NapE protein</fullName>
    </submittedName>
</protein>
<dbReference type="NCBIfam" id="TIGR02973">
    <property type="entry name" value="nitrate_rd_NapE"/>
    <property type="match status" value="1"/>
</dbReference>
<dbReference type="OrthoDB" id="7596241at2"/>
<dbReference type="RefSeq" id="WP_109707819.1">
    <property type="nucleotide sequence ID" value="NZ_QGDB01000008.1"/>
</dbReference>
<accession>A0A316J5F0</accession>
<dbReference type="Proteomes" id="UP000245865">
    <property type="component" value="Unassembled WGS sequence"/>
</dbReference>
<evidence type="ECO:0000313" key="3">
    <source>
        <dbReference type="Proteomes" id="UP000245865"/>
    </source>
</evidence>
<evidence type="ECO:0000313" key="2">
    <source>
        <dbReference type="EMBL" id="PWL16606.1"/>
    </source>
</evidence>
<proteinExistence type="predicted"/>
<keyword evidence="1" id="KW-0472">Membrane</keyword>
<dbReference type="InterPro" id="IPR010649">
    <property type="entry name" value="NapE_TorE"/>
</dbReference>
<keyword evidence="1" id="KW-0812">Transmembrane</keyword>
<evidence type="ECO:0000256" key="1">
    <source>
        <dbReference type="SAM" id="Phobius"/>
    </source>
</evidence>
<organism evidence="2 3">
    <name type="scientific">Falsochrobactrum shanghaiense</name>
    <dbReference type="NCBI Taxonomy" id="2201899"/>
    <lineage>
        <taxon>Bacteria</taxon>
        <taxon>Pseudomonadati</taxon>
        <taxon>Pseudomonadota</taxon>
        <taxon>Alphaproteobacteria</taxon>
        <taxon>Hyphomicrobiales</taxon>
        <taxon>Brucellaceae</taxon>
        <taxon>Falsochrobactrum</taxon>
    </lineage>
</organism>
<reference evidence="2 3" key="1">
    <citation type="submission" date="2018-05" db="EMBL/GenBank/DDBJ databases">
        <title>Comparative genomic sequence analysis between strain HN4 and CCM 8460T (Falsochrobactrum ovis) will provide more evidence to prove that HN4 is a new species of Falsochrobactrum.</title>
        <authorList>
            <person name="Lyu W."/>
            <person name="Sun L."/>
            <person name="Yao L."/>
        </authorList>
    </citation>
    <scope>NUCLEOTIDE SEQUENCE [LARGE SCALE GENOMIC DNA]</scope>
    <source>
        <strain evidence="2 3">HN4</strain>
    </source>
</reference>
<dbReference type="InterPro" id="IPR004448">
    <property type="entry name" value="Nitrate_reductase_NapE"/>
</dbReference>
<feature type="transmembrane region" description="Helical" evidence="1">
    <location>
        <begin position="22"/>
        <end position="51"/>
    </location>
</feature>
<dbReference type="EMBL" id="QGDB01000008">
    <property type="protein sequence ID" value="PWL16606.1"/>
    <property type="molecule type" value="Genomic_DNA"/>
</dbReference>
<sequence length="66" mass="7228">MTQVHVDKASSPRPPAQRRRELIAFLVLAFGIWPILAVGVVGGYGFLVWMWQIIFGPPGPPSGGFH</sequence>
<keyword evidence="1" id="KW-1133">Transmembrane helix</keyword>
<dbReference type="AlphaFoldDB" id="A0A316J5F0"/>
<comment type="caution">
    <text evidence="2">The sequence shown here is derived from an EMBL/GenBank/DDBJ whole genome shotgun (WGS) entry which is preliminary data.</text>
</comment>